<organism evidence="2 3">
    <name type="scientific">Fusarium sarcochroum</name>
    <dbReference type="NCBI Taxonomy" id="1208366"/>
    <lineage>
        <taxon>Eukaryota</taxon>
        <taxon>Fungi</taxon>
        <taxon>Dikarya</taxon>
        <taxon>Ascomycota</taxon>
        <taxon>Pezizomycotina</taxon>
        <taxon>Sordariomycetes</taxon>
        <taxon>Hypocreomycetidae</taxon>
        <taxon>Hypocreales</taxon>
        <taxon>Nectriaceae</taxon>
        <taxon>Fusarium</taxon>
        <taxon>Fusarium lateritium species complex</taxon>
    </lineage>
</organism>
<proteinExistence type="predicted"/>
<gene>
    <name evidence="2" type="ORF">FSARC_11802</name>
</gene>
<evidence type="ECO:0000313" key="2">
    <source>
        <dbReference type="EMBL" id="KAF4955654.1"/>
    </source>
</evidence>
<keyword evidence="3" id="KW-1185">Reference proteome</keyword>
<evidence type="ECO:0000313" key="3">
    <source>
        <dbReference type="Proteomes" id="UP000622797"/>
    </source>
</evidence>
<feature type="domain" description="2EXR" evidence="1">
    <location>
        <begin position="6"/>
        <end position="172"/>
    </location>
</feature>
<name>A0A8H4WZM2_9HYPO</name>
<dbReference type="PANTHER" id="PTHR35910">
    <property type="entry name" value="2EXR DOMAIN-CONTAINING PROTEIN"/>
    <property type="match status" value="1"/>
</dbReference>
<dbReference type="Pfam" id="PF20150">
    <property type="entry name" value="2EXR"/>
    <property type="match status" value="1"/>
</dbReference>
<dbReference type="PANTHER" id="PTHR35910:SF1">
    <property type="entry name" value="2EXR DOMAIN-CONTAINING PROTEIN"/>
    <property type="match status" value="1"/>
</dbReference>
<comment type="caution">
    <text evidence="2">The sequence shown here is derived from an EMBL/GenBank/DDBJ whole genome shotgun (WGS) entry which is preliminary data.</text>
</comment>
<accession>A0A8H4WZM2</accession>
<dbReference type="InterPro" id="IPR045518">
    <property type="entry name" value="2EXR"/>
</dbReference>
<dbReference type="EMBL" id="JABEXW010000772">
    <property type="protein sequence ID" value="KAF4955654.1"/>
    <property type="molecule type" value="Genomic_DNA"/>
</dbReference>
<evidence type="ECO:0000259" key="1">
    <source>
        <dbReference type="Pfam" id="PF20150"/>
    </source>
</evidence>
<reference evidence="2" key="2">
    <citation type="submission" date="2020-05" db="EMBL/GenBank/DDBJ databases">
        <authorList>
            <person name="Kim H.-S."/>
            <person name="Proctor R.H."/>
            <person name="Brown D.W."/>
        </authorList>
    </citation>
    <scope>NUCLEOTIDE SEQUENCE</scope>
    <source>
        <strain evidence="2">NRRL 20472</strain>
    </source>
</reference>
<dbReference type="AlphaFoldDB" id="A0A8H4WZM2"/>
<reference evidence="2" key="1">
    <citation type="journal article" date="2020" name="BMC Genomics">
        <title>Correction to: Identification and distribution of gene clusters required for synthesis of sphingolipid metabolism inhibitors in diverse species of the filamentous fungus Fusarium.</title>
        <authorList>
            <person name="Kim H.S."/>
            <person name="Lohmar J.M."/>
            <person name="Busman M."/>
            <person name="Brown D.W."/>
            <person name="Naumann T.A."/>
            <person name="Divon H.H."/>
            <person name="Lysoe E."/>
            <person name="Uhlig S."/>
            <person name="Proctor R.H."/>
        </authorList>
    </citation>
    <scope>NUCLEOTIDE SEQUENCE</scope>
    <source>
        <strain evidence="2">NRRL 20472</strain>
    </source>
</reference>
<sequence>MATTEFHCFLSLPLEIRREIYTLATPPRIVHVNPSTKQDYNDFKEKLRTEPNCLRLDKALTHFSFNWRKQIPAQGRHRTLESYGFSSNKPPYTPWEVSKSAPRICLYWLAENPRIAWELARESYLYSKAPIPALLHTWSESRHELMQRGYQLSFRTRSSGPRTWFNYDRDILFISREPFFQSHHRVLSGGPWDLSQFDPGDMCRVKKIALERSAGSLHLAHPMFKKLRYTFGDIVSVLRLFEQIKEFFLVEWTDEHMRELRESEGLYAHEYFEKHHGYDIQGLWSYQIISEIDALLELFAPRGSWRCSLVSIAPWVESLELGQNLGTPYFIDKIQVALQEQLSDRRKRAYPTSKWKIPMFKTVHILSKWGHEVLGQHRSRILRQIHERREKWLLQNEWMRYINVPSQDLEVDYEEDEQADEDALFEYSQNSVLAKRRRTWWIQKGITLFFDASNTVIL</sequence>
<protein>
    <recommendedName>
        <fullName evidence="1">2EXR domain-containing protein</fullName>
    </recommendedName>
</protein>
<dbReference type="OrthoDB" id="3513892at2759"/>
<dbReference type="Proteomes" id="UP000622797">
    <property type="component" value="Unassembled WGS sequence"/>
</dbReference>